<dbReference type="EMBL" id="JBFCZG010000002">
    <property type="protein sequence ID" value="KAL3425414.1"/>
    <property type="molecule type" value="Genomic_DNA"/>
</dbReference>
<feature type="compositionally biased region" description="Polar residues" evidence="1">
    <location>
        <begin position="15"/>
        <end position="29"/>
    </location>
</feature>
<evidence type="ECO:0000313" key="3">
    <source>
        <dbReference type="Proteomes" id="UP001629113"/>
    </source>
</evidence>
<proteinExistence type="predicted"/>
<protein>
    <recommendedName>
        <fullName evidence="4">Wingless</fullName>
    </recommendedName>
</protein>
<feature type="region of interest" description="Disordered" evidence="1">
    <location>
        <begin position="98"/>
        <end position="119"/>
    </location>
</feature>
<name>A0ABR4PPW4_9HELO</name>
<evidence type="ECO:0000313" key="2">
    <source>
        <dbReference type="EMBL" id="KAL3425414.1"/>
    </source>
</evidence>
<dbReference type="Proteomes" id="UP001629113">
    <property type="component" value="Unassembled WGS sequence"/>
</dbReference>
<sequence length="119" mass="12931">MNPLIEPAINHPLPTKNSPAQSRATQPVQQEGLLQRNDGPEDALEGQLARLVPQVPLGDEGGGRATEQRARVQAHLGHVPAGDMLRLRLVVHVERERRRVDEQQVEHSAAGPVSVAGQQ</sequence>
<organism evidence="2 3">
    <name type="scientific">Phlyctema vagabunda</name>
    <dbReference type="NCBI Taxonomy" id="108571"/>
    <lineage>
        <taxon>Eukaryota</taxon>
        <taxon>Fungi</taxon>
        <taxon>Dikarya</taxon>
        <taxon>Ascomycota</taxon>
        <taxon>Pezizomycotina</taxon>
        <taxon>Leotiomycetes</taxon>
        <taxon>Helotiales</taxon>
        <taxon>Dermateaceae</taxon>
        <taxon>Phlyctema</taxon>
    </lineage>
</organism>
<evidence type="ECO:0008006" key="4">
    <source>
        <dbReference type="Google" id="ProtNLM"/>
    </source>
</evidence>
<evidence type="ECO:0000256" key="1">
    <source>
        <dbReference type="SAM" id="MobiDB-lite"/>
    </source>
</evidence>
<keyword evidence="3" id="KW-1185">Reference proteome</keyword>
<gene>
    <name evidence="2" type="ORF">PVAG01_02205</name>
</gene>
<reference evidence="2 3" key="1">
    <citation type="submission" date="2024-06" db="EMBL/GenBank/DDBJ databases">
        <title>Complete genome of Phlyctema vagabunda strain 19-DSS-EL-015.</title>
        <authorList>
            <person name="Fiorenzani C."/>
        </authorList>
    </citation>
    <scope>NUCLEOTIDE SEQUENCE [LARGE SCALE GENOMIC DNA]</scope>
    <source>
        <strain evidence="2 3">19-DSS-EL-015</strain>
    </source>
</reference>
<comment type="caution">
    <text evidence="2">The sequence shown here is derived from an EMBL/GenBank/DDBJ whole genome shotgun (WGS) entry which is preliminary data.</text>
</comment>
<accession>A0ABR4PPW4</accession>
<feature type="region of interest" description="Disordered" evidence="1">
    <location>
        <begin position="1"/>
        <end position="41"/>
    </location>
</feature>